<keyword evidence="4" id="KW-1185">Reference proteome</keyword>
<dbReference type="Proteomes" id="UP001292094">
    <property type="component" value="Unassembled WGS sequence"/>
</dbReference>
<dbReference type="AlphaFoldDB" id="A0AAE1TY98"/>
<evidence type="ECO:0000259" key="2">
    <source>
        <dbReference type="PROSITE" id="PS50041"/>
    </source>
</evidence>
<name>A0AAE1TY98_9EUCA</name>
<evidence type="ECO:0000256" key="1">
    <source>
        <dbReference type="SAM" id="Phobius"/>
    </source>
</evidence>
<dbReference type="Pfam" id="PF00059">
    <property type="entry name" value="Lectin_C"/>
    <property type="match status" value="1"/>
</dbReference>
<dbReference type="InterPro" id="IPR016187">
    <property type="entry name" value="CTDL_fold"/>
</dbReference>
<gene>
    <name evidence="3" type="ORF">Pmani_028206</name>
</gene>
<organism evidence="3 4">
    <name type="scientific">Petrolisthes manimaculis</name>
    <dbReference type="NCBI Taxonomy" id="1843537"/>
    <lineage>
        <taxon>Eukaryota</taxon>
        <taxon>Metazoa</taxon>
        <taxon>Ecdysozoa</taxon>
        <taxon>Arthropoda</taxon>
        <taxon>Crustacea</taxon>
        <taxon>Multicrustacea</taxon>
        <taxon>Malacostraca</taxon>
        <taxon>Eumalacostraca</taxon>
        <taxon>Eucarida</taxon>
        <taxon>Decapoda</taxon>
        <taxon>Pleocyemata</taxon>
        <taxon>Anomura</taxon>
        <taxon>Galatheoidea</taxon>
        <taxon>Porcellanidae</taxon>
        <taxon>Petrolisthes</taxon>
    </lineage>
</organism>
<keyword evidence="1" id="KW-0812">Transmembrane</keyword>
<reference evidence="3" key="1">
    <citation type="submission" date="2023-11" db="EMBL/GenBank/DDBJ databases">
        <title>Genome assemblies of two species of porcelain crab, Petrolisthes cinctipes and Petrolisthes manimaculis (Anomura: Porcellanidae).</title>
        <authorList>
            <person name="Angst P."/>
        </authorList>
    </citation>
    <scope>NUCLEOTIDE SEQUENCE</scope>
    <source>
        <strain evidence="3">PB745_02</strain>
        <tissue evidence="3">Gill</tissue>
    </source>
</reference>
<keyword evidence="1" id="KW-1133">Transmembrane helix</keyword>
<dbReference type="SUPFAM" id="SSF56436">
    <property type="entry name" value="C-type lectin-like"/>
    <property type="match status" value="1"/>
</dbReference>
<dbReference type="EMBL" id="JAWZYT010003221">
    <property type="protein sequence ID" value="KAK4299525.1"/>
    <property type="molecule type" value="Genomic_DNA"/>
</dbReference>
<dbReference type="InterPro" id="IPR001304">
    <property type="entry name" value="C-type_lectin-like"/>
</dbReference>
<dbReference type="SMART" id="SM00034">
    <property type="entry name" value="CLECT"/>
    <property type="match status" value="1"/>
</dbReference>
<dbReference type="InterPro" id="IPR016186">
    <property type="entry name" value="C-type_lectin-like/link_sf"/>
</dbReference>
<feature type="transmembrane region" description="Helical" evidence="1">
    <location>
        <begin position="12"/>
        <end position="31"/>
    </location>
</feature>
<evidence type="ECO:0000313" key="4">
    <source>
        <dbReference type="Proteomes" id="UP001292094"/>
    </source>
</evidence>
<comment type="caution">
    <text evidence="3">The sequence shown here is derived from an EMBL/GenBank/DDBJ whole genome shotgun (WGS) entry which is preliminary data.</text>
</comment>
<dbReference type="PROSITE" id="PS50041">
    <property type="entry name" value="C_TYPE_LECTIN_2"/>
    <property type="match status" value="1"/>
</dbReference>
<evidence type="ECO:0000313" key="3">
    <source>
        <dbReference type="EMBL" id="KAK4299525.1"/>
    </source>
</evidence>
<accession>A0AAE1TY98</accession>
<sequence>MDVSRMKNKYLYLTLILFSLIVIIIVILATYTRPNMCSDKCKQVTNTKTPYADLGPNFHYDGREFHVQALLPLPWEKAQEWCEERESNLVKLPPDNYQHILHEIVSRVPVQYKPRIWLGATYSETRRIWKWVLGTEDHHENNSWPIPPINTTEKLCLDIYFESDQQMSFGYHSCELYQPFVCEFVCDPR</sequence>
<dbReference type="CDD" id="cd00037">
    <property type="entry name" value="CLECT"/>
    <property type="match status" value="1"/>
</dbReference>
<feature type="domain" description="C-type lectin" evidence="2">
    <location>
        <begin position="60"/>
        <end position="183"/>
    </location>
</feature>
<proteinExistence type="predicted"/>
<keyword evidence="1" id="KW-0472">Membrane</keyword>
<protein>
    <recommendedName>
        <fullName evidence="2">C-type lectin domain-containing protein</fullName>
    </recommendedName>
</protein>
<dbReference type="Gene3D" id="3.10.100.10">
    <property type="entry name" value="Mannose-Binding Protein A, subunit A"/>
    <property type="match status" value="1"/>
</dbReference>